<dbReference type="Pfam" id="PF12937">
    <property type="entry name" value="F-box-like"/>
    <property type="match status" value="1"/>
</dbReference>
<evidence type="ECO:0000313" key="2">
    <source>
        <dbReference type="EMBL" id="KAJ1210222.1"/>
    </source>
</evidence>
<feature type="domain" description="F-box" evidence="1">
    <location>
        <begin position="54"/>
        <end position="100"/>
    </location>
</feature>
<sequence>MAENEDHPSEWTRLESAIVSGIRHFRDLYLMSVRRRRSQDASVVQERTAGAEHTSGLQSLPVDMQLYIMSFVSPRDLCQLGCTSHYWYLMVRDPVLWRYFLLRDLPSWSSVDWHSLPSADILKTSCSESSDGTLPDYMEVYLTCCPDSRKCVKSNSRMYGAMASLWHSLVVPAEPRFAMFGPGLEELDDSLVRSMMTSPELLPVAGFPQRQIDGIGSGVSFQHNNHHRFNILTLYSTTRKERDRARTGLDASVNKMFIPESGTTENRLSVQYSIIPQVQEVCRVVDGFIYVVNAEAHKKHNRQEEIAHITAMVDPIFGSPNRPFLVLSCISEAGVRRIPCIYIAHELRLNLLNRPWMVQDTEATTLTGLLDGIEWILGECNTKT</sequence>
<evidence type="ECO:0000259" key="1">
    <source>
        <dbReference type="PROSITE" id="PS50181"/>
    </source>
</evidence>
<dbReference type="GO" id="GO:0000209">
    <property type="term" value="P:protein polyubiquitination"/>
    <property type="evidence" value="ECO:0007669"/>
    <property type="project" value="TreeGrafter"/>
</dbReference>
<dbReference type="PROSITE" id="PS50181">
    <property type="entry name" value="FBOX"/>
    <property type="match status" value="1"/>
</dbReference>
<dbReference type="GO" id="GO:0031146">
    <property type="term" value="P:SCF-dependent proteasomal ubiquitin-dependent protein catabolic process"/>
    <property type="evidence" value="ECO:0007669"/>
    <property type="project" value="InterPro"/>
</dbReference>
<dbReference type="CDD" id="cd11656">
    <property type="entry name" value="FBX4_GTPase_like"/>
    <property type="match status" value="1"/>
</dbReference>
<gene>
    <name evidence="2" type="ORF">NDU88_005590</name>
</gene>
<dbReference type="EMBL" id="JANPWB010000002">
    <property type="protein sequence ID" value="KAJ1210222.1"/>
    <property type="molecule type" value="Genomic_DNA"/>
</dbReference>
<name>A0AAV7WBW2_PLEWA</name>
<dbReference type="InterPro" id="IPR036047">
    <property type="entry name" value="F-box-like_dom_sf"/>
</dbReference>
<comment type="caution">
    <text evidence="2">The sequence shown here is derived from an EMBL/GenBank/DDBJ whole genome shotgun (WGS) entry which is preliminary data.</text>
</comment>
<reference evidence="2" key="1">
    <citation type="journal article" date="2022" name="bioRxiv">
        <title>Sequencing and chromosome-scale assembly of the giantPleurodeles waltlgenome.</title>
        <authorList>
            <person name="Brown T."/>
            <person name="Elewa A."/>
            <person name="Iarovenko S."/>
            <person name="Subramanian E."/>
            <person name="Araus A.J."/>
            <person name="Petzold A."/>
            <person name="Susuki M."/>
            <person name="Suzuki K.-i.T."/>
            <person name="Hayashi T."/>
            <person name="Toyoda A."/>
            <person name="Oliveira C."/>
            <person name="Osipova E."/>
            <person name="Leigh N.D."/>
            <person name="Simon A."/>
            <person name="Yun M.H."/>
        </authorList>
    </citation>
    <scope>NUCLEOTIDE SEQUENCE</scope>
    <source>
        <strain evidence="2">20211129_DDA</strain>
        <tissue evidence="2">Liver</tissue>
    </source>
</reference>
<dbReference type="GO" id="GO:0019005">
    <property type="term" value="C:SCF ubiquitin ligase complex"/>
    <property type="evidence" value="ECO:0007669"/>
    <property type="project" value="TreeGrafter"/>
</dbReference>
<accession>A0AAV7WBW2</accession>
<proteinExistence type="predicted"/>
<dbReference type="Gene3D" id="1.20.1280.50">
    <property type="match status" value="1"/>
</dbReference>
<protein>
    <recommendedName>
        <fullName evidence="1">F-box domain-containing protein</fullName>
    </recommendedName>
</protein>
<dbReference type="InterPro" id="IPR027417">
    <property type="entry name" value="P-loop_NTPase"/>
</dbReference>
<dbReference type="InterPro" id="IPR039588">
    <property type="entry name" value="FBXO4"/>
</dbReference>
<dbReference type="InterPro" id="IPR001810">
    <property type="entry name" value="F-box_dom"/>
</dbReference>
<dbReference type="Proteomes" id="UP001066276">
    <property type="component" value="Chromosome 1_2"/>
</dbReference>
<dbReference type="SUPFAM" id="SSF81383">
    <property type="entry name" value="F-box domain"/>
    <property type="match status" value="1"/>
</dbReference>
<dbReference type="PANTHER" id="PTHR16008">
    <property type="entry name" value="F-BOX ONLY PROTEIN 4"/>
    <property type="match status" value="1"/>
</dbReference>
<dbReference type="SMART" id="SM00256">
    <property type="entry name" value="FBOX"/>
    <property type="match status" value="1"/>
</dbReference>
<dbReference type="CDD" id="cd22085">
    <property type="entry name" value="F-box_FBXO4"/>
    <property type="match status" value="1"/>
</dbReference>
<dbReference type="Gene3D" id="3.40.50.300">
    <property type="entry name" value="P-loop containing nucleotide triphosphate hydrolases"/>
    <property type="match status" value="1"/>
</dbReference>
<evidence type="ECO:0000313" key="3">
    <source>
        <dbReference type="Proteomes" id="UP001066276"/>
    </source>
</evidence>
<dbReference type="AlphaFoldDB" id="A0AAV7WBW2"/>
<dbReference type="PANTHER" id="PTHR16008:SF4">
    <property type="entry name" value="F-BOX ONLY PROTEIN 4"/>
    <property type="match status" value="1"/>
</dbReference>
<organism evidence="2 3">
    <name type="scientific">Pleurodeles waltl</name>
    <name type="common">Iberian ribbed newt</name>
    <dbReference type="NCBI Taxonomy" id="8319"/>
    <lineage>
        <taxon>Eukaryota</taxon>
        <taxon>Metazoa</taxon>
        <taxon>Chordata</taxon>
        <taxon>Craniata</taxon>
        <taxon>Vertebrata</taxon>
        <taxon>Euteleostomi</taxon>
        <taxon>Amphibia</taxon>
        <taxon>Batrachia</taxon>
        <taxon>Caudata</taxon>
        <taxon>Salamandroidea</taxon>
        <taxon>Salamandridae</taxon>
        <taxon>Pleurodelinae</taxon>
        <taxon>Pleurodeles</taxon>
    </lineage>
</organism>
<keyword evidence="3" id="KW-1185">Reference proteome</keyword>